<dbReference type="EMBL" id="MJEQ01001303">
    <property type="protein sequence ID" value="OIT31314.1"/>
    <property type="molecule type" value="Genomic_DNA"/>
</dbReference>
<keyword evidence="2" id="KW-1185">Reference proteome</keyword>
<dbReference type="CDD" id="cd09272">
    <property type="entry name" value="RNase_HI_RT_Ty1"/>
    <property type="match status" value="1"/>
</dbReference>
<evidence type="ECO:0000313" key="2">
    <source>
        <dbReference type="Proteomes" id="UP000187609"/>
    </source>
</evidence>
<evidence type="ECO:0000313" key="1">
    <source>
        <dbReference type="EMBL" id="OIT31314.1"/>
    </source>
</evidence>
<accession>A0A314KRD0</accession>
<comment type="caution">
    <text evidence="1">The sequence shown here is derived from an EMBL/GenBank/DDBJ whole genome shotgun (WGS) entry which is preliminary data.</text>
</comment>
<gene>
    <name evidence="1" type="primary">POLX_41</name>
    <name evidence="1" type="ORF">A4A49_57863</name>
</gene>
<proteinExistence type="predicted"/>
<organism evidence="1 2">
    <name type="scientific">Nicotiana attenuata</name>
    <name type="common">Coyote tobacco</name>
    <dbReference type="NCBI Taxonomy" id="49451"/>
    <lineage>
        <taxon>Eukaryota</taxon>
        <taxon>Viridiplantae</taxon>
        <taxon>Streptophyta</taxon>
        <taxon>Embryophyta</taxon>
        <taxon>Tracheophyta</taxon>
        <taxon>Spermatophyta</taxon>
        <taxon>Magnoliopsida</taxon>
        <taxon>eudicotyledons</taxon>
        <taxon>Gunneridae</taxon>
        <taxon>Pentapetalae</taxon>
        <taxon>asterids</taxon>
        <taxon>lamiids</taxon>
        <taxon>Solanales</taxon>
        <taxon>Solanaceae</taxon>
        <taxon>Nicotianoideae</taxon>
        <taxon>Nicotianeae</taxon>
        <taxon>Nicotiana</taxon>
    </lineage>
</organism>
<protein>
    <submittedName>
        <fullName evidence="1">Retrovirus-related pol polyprotein from transposon tnt 1-94</fullName>
    </submittedName>
</protein>
<dbReference type="Proteomes" id="UP000187609">
    <property type="component" value="Unassembled WGS sequence"/>
</dbReference>
<dbReference type="STRING" id="49451.A0A314KRD0"/>
<reference evidence="1" key="1">
    <citation type="submission" date="2016-11" db="EMBL/GenBank/DDBJ databases">
        <title>The genome of Nicotiana attenuata.</title>
        <authorList>
            <person name="Xu S."/>
            <person name="Brockmoeller T."/>
            <person name="Gaquerel E."/>
            <person name="Navarro A."/>
            <person name="Kuhl H."/>
            <person name="Gase K."/>
            <person name="Ling Z."/>
            <person name="Zhou W."/>
            <person name="Kreitzer C."/>
            <person name="Stanke M."/>
            <person name="Tang H."/>
            <person name="Lyons E."/>
            <person name="Pandey P."/>
            <person name="Pandey S.P."/>
            <person name="Timmermann B."/>
            <person name="Baldwin I.T."/>
        </authorList>
    </citation>
    <scope>NUCLEOTIDE SEQUENCE [LARGE SCALE GENOMIC DNA]</scope>
    <source>
        <strain evidence="1">UT</strain>
    </source>
</reference>
<name>A0A314KRD0_NICAT</name>
<sequence>MKAEYVALASAAQEAVWWKMFLENLLDITENTEPVLVYCDSEATISSNKDPKFHCKTKHIDIKYNYARDMVRRKVVNVKYVSTKDMLADPLTKPLSRDTFVRQTRPQGLRRL</sequence>
<dbReference type="Gramene" id="OIT31314">
    <property type="protein sequence ID" value="OIT31314"/>
    <property type="gene ID" value="A4A49_57863"/>
</dbReference>
<dbReference type="AlphaFoldDB" id="A0A314KRD0"/>